<comment type="caution">
    <text evidence="3">The sequence shown here is derived from an EMBL/GenBank/DDBJ whole genome shotgun (WGS) entry which is preliminary data.</text>
</comment>
<accession>A0AAN8NYE9</accession>
<reference evidence="3 4" key="1">
    <citation type="submission" date="2019-10" db="EMBL/GenBank/DDBJ databases">
        <authorList>
            <person name="Palmer J.M."/>
        </authorList>
    </citation>
    <scope>NUCLEOTIDE SEQUENCE [LARGE SCALE GENOMIC DNA]</scope>
    <source>
        <strain evidence="3 4">TWF718</strain>
    </source>
</reference>
<name>A0AAN8NYE9_9PEZI</name>
<gene>
    <name evidence="3" type="ORF">TWF718_006410</name>
</gene>
<evidence type="ECO:0008006" key="5">
    <source>
        <dbReference type="Google" id="ProtNLM"/>
    </source>
</evidence>
<dbReference type="EMBL" id="JAVHNR010000003">
    <property type="protein sequence ID" value="KAK6348621.1"/>
    <property type="molecule type" value="Genomic_DNA"/>
</dbReference>
<feature type="signal peptide" evidence="2">
    <location>
        <begin position="1"/>
        <end position="21"/>
    </location>
</feature>
<organism evidence="3 4">
    <name type="scientific">Orbilia javanica</name>
    <dbReference type="NCBI Taxonomy" id="47235"/>
    <lineage>
        <taxon>Eukaryota</taxon>
        <taxon>Fungi</taxon>
        <taxon>Dikarya</taxon>
        <taxon>Ascomycota</taxon>
        <taxon>Pezizomycotina</taxon>
        <taxon>Orbiliomycetes</taxon>
        <taxon>Orbiliales</taxon>
        <taxon>Orbiliaceae</taxon>
        <taxon>Orbilia</taxon>
    </lineage>
</organism>
<evidence type="ECO:0000256" key="1">
    <source>
        <dbReference type="SAM" id="MobiDB-lite"/>
    </source>
</evidence>
<evidence type="ECO:0000256" key="2">
    <source>
        <dbReference type="SAM" id="SignalP"/>
    </source>
</evidence>
<sequence length="378" mass="42579">MRLLGASRLFLLGLELQLAAGAAIENINQNRKRTVADYDLYLRDLGHDGVPPLDHLLAIRDLSSHIPISNTRITPGMLLEHILDTNPSLKPAKVERMGSYEFNRYSFNESVWNGGVADMLSHAPVKTTVKLSDLNRAAEDQEPPPVHTPAQRKRAVMGQFNSDDAFYDTTKGDPPKPVQQISAAGSYNWEIMKPTYMARCFDEKGKYVYAVLSDLREVADLYCTLFDANMYKLAKGIALNDLGEFSLGTIYNAVKLESGRKMRVNFQFIYQPKGYENGKFWYPLSMFTGIQGVCHRMMQNFLSPETSMAGCMGGSGRDTRGGWMGMDVGPWNDGRMVLRWAIDPYVRLSKEHDYPDPFPVDEVNNGLPRTDPKDIYQP</sequence>
<proteinExistence type="predicted"/>
<feature type="chain" id="PRO_5042935019" description="Amine oxidase" evidence="2">
    <location>
        <begin position="22"/>
        <end position="378"/>
    </location>
</feature>
<dbReference type="Proteomes" id="UP001313282">
    <property type="component" value="Unassembled WGS sequence"/>
</dbReference>
<keyword evidence="4" id="KW-1185">Reference proteome</keyword>
<evidence type="ECO:0000313" key="4">
    <source>
        <dbReference type="Proteomes" id="UP001313282"/>
    </source>
</evidence>
<protein>
    <recommendedName>
        <fullName evidence="5">Amine oxidase</fullName>
    </recommendedName>
</protein>
<keyword evidence="2" id="KW-0732">Signal</keyword>
<feature type="region of interest" description="Disordered" evidence="1">
    <location>
        <begin position="357"/>
        <end position="378"/>
    </location>
</feature>
<evidence type="ECO:0000313" key="3">
    <source>
        <dbReference type="EMBL" id="KAK6348621.1"/>
    </source>
</evidence>
<dbReference type="AlphaFoldDB" id="A0AAN8NYE9"/>